<protein>
    <submittedName>
        <fullName evidence="1">Lycopene beta cyclase</fullName>
    </submittedName>
</protein>
<dbReference type="EMBL" id="HE804045">
    <property type="protein sequence ID" value="CCH32895.1"/>
    <property type="molecule type" value="Genomic_DNA"/>
</dbReference>
<dbReference type="eggNOG" id="COG0644">
    <property type="taxonomic scope" value="Bacteria"/>
</dbReference>
<proteinExistence type="predicted"/>
<name>K0JY60_SACES</name>
<dbReference type="InterPro" id="IPR036188">
    <property type="entry name" value="FAD/NAD-bd_sf"/>
</dbReference>
<keyword evidence="2" id="KW-1185">Reference proteome</keyword>
<gene>
    <name evidence="1" type="primary">crtY</name>
    <name evidence="1" type="ordered locus">BN6_56360</name>
</gene>
<reference evidence="1 2" key="1">
    <citation type="journal article" date="2012" name="BMC Genomics">
        <title>Complete genome sequence of Saccharothrix espanaensis DSM 44229T and comparison to the other completely sequenced Pseudonocardiaceae.</title>
        <authorList>
            <person name="Strobel T."/>
            <person name="Al-Dilaimi A."/>
            <person name="Blom J."/>
            <person name="Gessner A."/>
            <person name="Kalinowski J."/>
            <person name="Luzhetska M."/>
            <person name="Puhler A."/>
            <person name="Szczepanowski R."/>
            <person name="Bechthold A."/>
            <person name="Ruckert C."/>
        </authorList>
    </citation>
    <scope>NUCLEOTIDE SEQUENCE [LARGE SCALE GENOMIC DNA]</scope>
    <source>
        <strain evidence="2">ATCC 51144 / DSM 44229 / JCM 9112 / NBRC 15066 / NRRL 15764</strain>
    </source>
</reference>
<dbReference type="SUPFAM" id="SSF51905">
    <property type="entry name" value="FAD/NAD(P)-binding domain"/>
    <property type="match status" value="1"/>
</dbReference>
<accession>K0JY60</accession>
<dbReference type="STRING" id="1179773.BN6_56360"/>
<dbReference type="HOGENOM" id="CLU_042644_0_0_11"/>
<evidence type="ECO:0000313" key="2">
    <source>
        <dbReference type="Proteomes" id="UP000006281"/>
    </source>
</evidence>
<organism evidence="1 2">
    <name type="scientific">Saccharothrix espanaensis (strain ATCC 51144 / DSM 44229 / JCM 9112 / NBRC 15066 / NRRL 15764)</name>
    <dbReference type="NCBI Taxonomy" id="1179773"/>
    <lineage>
        <taxon>Bacteria</taxon>
        <taxon>Bacillati</taxon>
        <taxon>Actinomycetota</taxon>
        <taxon>Actinomycetes</taxon>
        <taxon>Pseudonocardiales</taxon>
        <taxon>Pseudonocardiaceae</taxon>
        <taxon>Saccharothrix</taxon>
    </lineage>
</organism>
<dbReference type="Proteomes" id="UP000006281">
    <property type="component" value="Chromosome"/>
</dbReference>
<dbReference type="PATRIC" id="fig|1179773.3.peg.5676"/>
<evidence type="ECO:0000313" key="1">
    <source>
        <dbReference type="EMBL" id="CCH32895.1"/>
    </source>
</evidence>
<dbReference type="AlphaFoldDB" id="K0JY60"/>
<dbReference type="KEGG" id="sesp:BN6_56360"/>
<sequence>MMIVIAGGGMSGLSLAGHLSRWPVTVVDDGHADLEGLAWASWSDRPGLLDAAVSRTFDRVRVHAGGRTWVLDLGCYRYRVVLGPDLARVVRVVRVVRELAPGCRYRRGHVDLVEDGRIVVDGEAFPARWVFDSVGGPLPDPDGRLAFLGWHVRTDRPAFDPDVPTLFDFRTRQLGASFVYVLPVDPHHALVEHTSFTSGPVDDTARREALREYLDDVIGTDGHVVEREESADLPLISRPAPRRRGNVLAIGARGGLVKASTGYSYQRVQRDSAAIARSLRRHGHPFDLRPPPTRFRLYDGALLDVVAAEPARLEQAFAALFRHATAEPALRFLDERTSLIDEVRLFATMPAAAYLSAVRRRLSRATG</sequence>
<dbReference type="Pfam" id="PF05834">
    <property type="entry name" value="Lycopene_cycl"/>
    <property type="match status" value="1"/>
</dbReference>